<dbReference type="InterPro" id="IPR005183">
    <property type="entry name" value="DUF305_CopM-like"/>
</dbReference>
<dbReference type="PANTHER" id="PTHR36933:SF1">
    <property type="entry name" value="SLL0788 PROTEIN"/>
    <property type="match status" value="1"/>
</dbReference>
<evidence type="ECO:0000313" key="5">
    <source>
        <dbReference type="Proteomes" id="UP000478836"/>
    </source>
</evidence>
<comment type="caution">
    <text evidence="4">The sequence shown here is derived from an EMBL/GenBank/DDBJ whole genome shotgun (WGS) entry which is preliminary data.</text>
</comment>
<organism evidence="4 5">
    <name type="scientific">Microbacterium algeriense</name>
    <dbReference type="NCBI Taxonomy" id="2615184"/>
    <lineage>
        <taxon>Bacteria</taxon>
        <taxon>Bacillati</taxon>
        <taxon>Actinomycetota</taxon>
        <taxon>Actinomycetes</taxon>
        <taxon>Micrococcales</taxon>
        <taxon>Microbacteriaceae</taxon>
        <taxon>Microbacterium</taxon>
    </lineage>
</organism>
<accession>A0ABQ6V7N8</accession>
<feature type="signal peptide" evidence="2">
    <location>
        <begin position="1"/>
        <end position="25"/>
    </location>
</feature>
<evidence type="ECO:0000256" key="2">
    <source>
        <dbReference type="SAM" id="SignalP"/>
    </source>
</evidence>
<feature type="region of interest" description="Disordered" evidence="1">
    <location>
        <begin position="24"/>
        <end position="46"/>
    </location>
</feature>
<dbReference type="Pfam" id="PF03713">
    <property type="entry name" value="DUF305"/>
    <property type="match status" value="1"/>
</dbReference>
<keyword evidence="5" id="KW-1185">Reference proteome</keyword>
<dbReference type="GeneID" id="77474902"/>
<evidence type="ECO:0000256" key="1">
    <source>
        <dbReference type="SAM" id="MobiDB-lite"/>
    </source>
</evidence>
<dbReference type="PROSITE" id="PS51257">
    <property type="entry name" value="PROKAR_LIPOPROTEIN"/>
    <property type="match status" value="1"/>
</dbReference>
<feature type="chain" id="PRO_5046573882" evidence="2">
    <location>
        <begin position="26"/>
        <end position="197"/>
    </location>
</feature>
<feature type="domain" description="DUF305" evidence="3">
    <location>
        <begin position="52"/>
        <end position="194"/>
    </location>
</feature>
<sequence>MNTRITAAAALVLAGTLALAGCASAEPAGPADHSGMDHSASDAPAGDANEADVMFASMMIVHHEQAVEMSDIVLAKDDVDPRVADLAERITAAQGPEIEQLQGWLDDWGADAGDAGEMDHGDGMMSDDDLAALEEAAGPEASTLFLEQMIMHHEGAVEMAEAQIADGENADAVALAQDIVDAQTAEISEMKDILATL</sequence>
<dbReference type="Gene3D" id="1.20.1260.10">
    <property type="match status" value="1"/>
</dbReference>
<gene>
    <name evidence="4" type="ORF">F6A08_00505</name>
</gene>
<proteinExistence type="predicted"/>
<dbReference type="Proteomes" id="UP000478836">
    <property type="component" value="Unassembled WGS sequence"/>
</dbReference>
<dbReference type="InterPro" id="IPR012347">
    <property type="entry name" value="Ferritin-like"/>
</dbReference>
<dbReference type="RefSeq" id="WP_151458305.1">
    <property type="nucleotide sequence ID" value="NZ_WAAO01000001.1"/>
</dbReference>
<name>A0ABQ6V7N8_9MICO</name>
<reference evidence="5" key="1">
    <citation type="submission" date="2019-09" db="EMBL/GenBank/DDBJ databases">
        <title>Whole genome sequencing of Microbacterium maritypicum.</title>
        <authorList>
            <person name="Lenchi N."/>
        </authorList>
    </citation>
    <scope>NUCLEOTIDE SEQUENCE [LARGE SCALE GENOMIC DNA]</scope>
    <source>
        <strain evidence="5">G1</strain>
    </source>
</reference>
<evidence type="ECO:0000259" key="3">
    <source>
        <dbReference type="Pfam" id="PF03713"/>
    </source>
</evidence>
<dbReference type="EMBL" id="WAAO01000001">
    <property type="protein sequence ID" value="KAB1866349.1"/>
    <property type="molecule type" value="Genomic_DNA"/>
</dbReference>
<protein>
    <submittedName>
        <fullName evidence="4">DUF305 domain-containing protein</fullName>
    </submittedName>
</protein>
<evidence type="ECO:0000313" key="4">
    <source>
        <dbReference type="EMBL" id="KAB1866349.1"/>
    </source>
</evidence>
<dbReference type="PANTHER" id="PTHR36933">
    <property type="entry name" value="SLL0788 PROTEIN"/>
    <property type="match status" value="1"/>
</dbReference>
<keyword evidence="2" id="KW-0732">Signal</keyword>